<evidence type="ECO:0000256" key="2">
    <source>
        <dbReference type="ARBA" id="ARBA00022679"/>
    </source>
</evidence>
<dbReference type="EMBL" id="CP002049">
    <property type="protein sequence ID" value="ADI14985.1"/>
    <property type="molecule type" value="Genomic_DNA"/>
</dbReference>
<name>D7CQK1_TRURR</name>
<keyword evidence="7" id="KW-1185">Reference proteome</keyword>
<dbReference type="HOGENOM" id="CLU_014042_0_0_0"/>
<dbReference type="OrthoDB" id="9805492at2"/>
<sequence length="387" mass="42172">MPLPTLHLPPELAPALSAGHPWVYRNHLPKHHLTGGEWVRVRAGGAEAYGLYDAESAIALRLFGPTPPRPGMVGERVTRALELREALFGPPHHPASETTAYRLLYGEGDFVPGVSADLYERFVMVRTYAPSVTALVPEVVRALTQRLKLRGVVVREGGTLRALWGRLPPPELTVLEHGLKLLANLHEGQKGGLFLDHRDNRLTLSRFTAGKTVLNLFAYTGAFSLYAVRGGAAHVTSVDLAPRATEDARRNFALNGFAPDAHRFLTADVFALLADYARGERRFDVVILDPPALAKRRGSRYSALRAYEKLNALALRCTQPGGLLATASCTAQVSPEAFRDALSSAAAHAGVRLQLLHEAGQPPDHPVPASFPEGRYLKFVIGRVLPR</sequence>
<dbReference type="Pfam" id="PF10672">
    <property type="entry name" value="Methyltrans_SAM"/>
    <property type="match status" value="1"/>
</dbReference>
<dbReference type="CDD" id="cd02440">
    <property type="entry name" value="AdoMet_MTases"/>
    <property type="match status" value="1"/>
</dbReference>
<dbReference type="InterPro" id="IPR019614">
    <property type="entry name" value="SAM-dep_methyl-trfase"/>
</dbReference>
<evidence type="ECO:0000313" key="6">
    <source>
        <dbReference type="EMBL" id="ADI14985.1"/>
    </source>
</evidence>
<protein>
    <submittedName>
        <fullName evidence="6">rRNA (Guanine-N(2)-)-methyltransferase</fullName>
        <ecNumber evidence="6">2.1.1.171</ecNumber>
    </submittedName>
</protein>
<dbReference type="RefSeq" id="WP_013178351.1">
    <property type="nucleotide sequence ID" value="NC_014221.1"/>
</dbReference>
<evidence type="ECO:0000256" key="1">
    <source>
        <dbReference type="ARBA" id="ARBA00022603"/>
    </source>
</evidence>
<keyword evidence="3" id="KW-0949">S-adenosyl-L-methionine</keyword>
<accession>D7CQK1</accession>
<reference evidence="6 7" key="2">
    <citation type="journal article" date="2011" name="Stand. Genomic Sci.">
        <title>Complete genome sequence of Truepera radiovictrix type strain (RQ-24).</title>
        <authorList>
            <person name="Ivanova N."/>
            <person name="Rohde C."/>
            <person name="Munk C."/>
            <person name="Nolan M."/>
            <person name="Lucas S."/>
            <person name="Del Rio T.G."/>
            <person name="Tice H."/>
            <person name="Deshpande S."/>
            <person name="Cheng J.F."/>
            <person name="Tapia R."/>
            <person name="Han C."/>
            <person name="Goodwin L."/>
            <person name="Pitluck S."/>
            <person name="Liolios K."/>
            <person name="Mavromatis K."/>
            <person name="Mikhailova N."/>
            <person name="Pati A."/>
            <person name="Chen A."/>
            <person name="Palaniappan K."/>
            <person name="Land M."/>
            <person name="Hauser L."/>
            <person name="Chang Y.J."/>
            <person name="Jeffries C.D."/>
            <person name="Brambilla E."/>
            <person name="Rohde M."/>
            <person name="Goker M."/>
            <person name="Tindall B.J."/>
            <person name="Woyke T."/>
            <person name="Bristow J."/>
            <person name="Eisen J.A."/>
            <person name="Markowitz V."/>
            <person name="Hugenholtz P."/>
            <person name="Kyrpides N.C."/>
            <person name="Klenk H.P."/>
            <person name="Lapidus A."/>
        </authorList>
    </citation>
    <scope>NUCLEOTIDE SEQUENCE [LARGE SCALE GENOMIC DNA]</scope>
    <source>
        <strain evidence="7">DSM 17093 / CIP 108686 / LMG 22925 / RQ-24</strain>
    </source>
</reference>
<dbReference type="PANTHER" id="PTHR43042:SF3">
    <property type="entry name" value="RIBOSOMAL RNA LARGE SUBUNIT METHYLTRANSFERASE YWBD-RELATED"/>
    <property type="match status" value="1"/>
</dbReference>
<dbReference type="InterPro" id="IPR036974">
    <property type="entry name" value="PUA_sf"/>
</dbReference>
<dbReference type="KEGG" id="tra:Trad_1869"/>
<keyword evidence="1 6" id="KW-0489">Methyltransferase</keyword>
<dbReference type="InterPro" id="IPR041532">
    <property type="entry name" value="RlmI-like_PUA"/>
</dbReference>
<feature type="domain" description="S-adenosylmethionine-dependent methyltransferase" evidence="4">
    <location>
        <begin position="173"/>
        <end position="366"/>
    </location>
</feature>
<dbReference type="InterPro" id="IPR029063">
    <property type="entry name" value="SAM-dependent_MTases_sf"/>
</dbReference>
<dbReference type="Proteomes" id="UP000000379">
    <property type="component" value="Chromosome"/>
</dbReference>
<dbReference type="GO" id="GO:0052913">
    <property type="term" value="F:16S rRNA (guanine(966)-N(2))-methyltransferase activity"/>
    <property type="evidence" value="ECO:0007669"/>
    <property type="project" value="UniProtKB-EC"/>
</dbReference>
<keyword evidence="2 6" id="KW-0808">Transferase</keyword>
<dbReference type="CDD" id="cd11572">
    <property type="entry name" value="RlmI_M_like"/>
    <property type="match status" value="1"/>
</dbReference>
<dbReference type="Gene3D" id="3.40.50.150">
    <property type="entry name" value="Vaccinia Virus protein VP39"/>
    <property type="match status" value="1"/>
</dbReference>
<dbReference type="Gene3D" id="2.30.130.10">
    <property type="entry name" value="PUA domain"/>
    <property type="match status" value="1"/>
</dbReference>
<dbReference type="AlphaFoldDB" id="D7CQK1"/>
<dbReference type="PANTHER" id="PTHR43042">
    <property type="entry name" value="SAM-DEPENDENT METHYLTRANSFERASE"/>
    <property type="match status" value="1"/>
</dbReference>
<evidence type="ECO:0000259" key="4">
    <source>
        <dbReference type="Pfam" id="PF10672"/>
    </source>
</evidence>
<reference evidence="7" key="1">
    <citation type="submission" date="2010-05" db="EMBL/GenBank/DDBJ databases">
        <title>The complete genome of Truepera radiovictris DSM 17093.</title>
        <authorList>
            <consortium name="US DOE Joint Genome Institute (JGI-PGF)"/>
            <person name="Lucas S."/>
            <person name="Copeland A."/>
            <person name="Lapidus A."/>
            <person name="Glavina del Rio T."/>
            <person name="Dalin E."/>
            <person name="Tice H."/>
            <person name="Bruce D."/>
            <person name="Goodwin L."/>
            <person name="Pitluck S."/>
            <person name="Kyrpides N."/>
            <person name="Mavromatis K."/>
            <person name="Ovchinnikova G."/>
            <person name="Munk A.C."/>
            <person name="Detter J.C."/>
            <person name="Han C."/>
            <person name="Tapia R."/>
            <person name="Land M."/>
            <person name="Hauser L."/>
            <person name="Markowitz V."/>
            <person name="Cheng J.-F."/>
            <person name="Hugenholtz P."/>
            <person name="Woyke T."/>
            <person name="Wu D."/>
            <person name="Tindall B."/>
            <person name="Pomrenke H.G."/>
            <person name="Brambilla E."/>
            <person name="Klenk H.-P."/>
            <person name="Eisen J.A."/>
        </authorList>
    </citation>
    <scope>NUCLEOTIDE SEQUENCE [LARGE SCALE GENOMIC DNA]</scope>
    <source>
        <strain evidence="7">DSM 17093 / CIP 108686 / LMG 22925 / RQ-24</strain>
    </source>
</reference>
<proteinExistence type="predicted"/>
<evidence type="ECO:0000256" key="3">
    <source>
        <dbReference type="ARBA" id="ARBA00022691"/>
    </source>
</evidence>
<dbReference type="GO" id="GO:0003723">
    <property type="term" value="F:RNA binding"/>
    <property type="evidence" value="ECO:0007669"/>
    <property type="project" value="InterPro"/>
</dbReference>
<organism evidence="6 7">
    <name type="scientific">Truepera radiovictrix (strain DSM 17093 / CIP 108686 / LMG 22925 / RQ-24)</name>
    <dbReference type="NCBI Taxonomy" id="649638"/>
    <lineage>
        <taxon>Bacteria</taxon>
        <taxon>Thermotogati</taxon>
        <taxon>Deinococcota</taxon>
        <taxon>Deinococci</taxon>
        <taxon>Trueperales</taxon>
        <taxon>Trueperaceae</taxon>
        <taxon>Truepera</taxon>
    </lineage>
</organism>
<evidence type="ECO:0000313" key="7">
    <source>
        <dbReference type="Proteomes" id="UP000000379"/>
    </source>
</evidence>
<dbReference type="Gene3D" id="3.30.750.80">
    <property type="entry name" value="RNA methyltransferase domain (HRMD) like"/>
    <property type="match status" value="1"/>
</dbReference>
<dbReference type="SUPFAM" id="SSF53335">
    <property type="entry name" value="S-adenosyl-L-methionine-dependent methyltransferases"/>
    <property type="match status" value="1"/>
</dbReference>
<feature type="domain" description="RlmI-like PUA" evidence="5">
    <location>
        <begin position="8"/>
        <end position="63"/>
    </location>
</feature>
<dbReference type="EC" id="2.1.1.171" evidence="6"/>
<evidence type="ECO:0000259" key="5">
    <source>
        <dbReference type="Pfam" id="PF17785"/>
    </source>
</evidence>
<dbReference type="eggNOG" id="COG1092">
    <property type="taxonomic scope" value="Bacteria"/>
</dbReference>
<dbReference type="Pfam" id="PF17785">
    <property type="entry name" value="PUA_3"/>
    <property type="match status" value="1"/>
</dbReference>
<dbReference type="STRING" id="649638.Trad_1869"/>
<gene>
    <name evidence="6" type="ordered locus">Trad_1869</name>
</gene>